<protein>
    <submittedName>
        <fullName evidence="5">ABC transporter, ATP-binding protein</fullName>
    </submittedName>
</protein>
<evidence type="ECO:0000256" key="3">
    <source>
        <dbReference type="SAM" id="Coils"/>
    </source>
</evidence>
<dbReference type="Gene3D" id="1.10.287.380">
    <property type="entry name" value="Valyl-tRNA synthetase, C-terminal domain"/>
    <property type="match status" value="1"/>
</dbReference>
<keyword evidence="3" id="KW-0175">Coiled coil</keyword>
<dbReference type="InterPro" id="IPR032781">
    <property type="entry name" value="ABC_tran_Xtn"/>
</dbReference>
<dbReference type="InterPro" id="IPR003593">
    <property type="entry name" value="AAA+_ATPase"/>
</dbReference>
<feature type="coiled-coil region" evidence="3">
    <location>
        <begin position="568"/>
        <end position="595"/>
    </location>
</feature>
<dbReference type="InterPro" id="IPR017871">
    <property type="entry name" value="ABC_transporter-like_CS"/>
</dbReference>
<dbReference type="GO" id="GO:0003677">
    <property type="term" value="F:DNA binding"/>
    <property type="evidence" value="ECO:0007669"/>
    <property type="project" value="InterPro"/>
</dbReference>
<dbReference type="EMBL" id="ACEC01000046">
    <property type="protein sequence ID" value="EEG30963.1"/>
    <property type="molecule type" value="Genomic_DNA"/>
</dbReference>
<keyword evidence="2 5" id="KW-0067">ATP-binding</keyword>
<comment type="caution">
    <text evidence="5">The sequence shown here is derived from an EMBL/GenBank/DDBJ whole genome shotgun (WGS) entry which is preliminary data.</text>
</comment>
<feature type="domain" description="ABC transporter" evidence="4">
    <location>
        <begin position="3"/>
        <end position="260"/>
    </location>
</feature>
<evidence type="ECO:0000256" key="1">
    <source>
        <dbReference type="ARBA" id="ARBA00022741"/>
    </source>
</evidence>
<dbReference type="PANTHER" id="PTHR42855:SF2">
    <property type="entry name" value="DRUG RESISTANCE ABC TRANSPORTER,ATP-BINDING PROTEIN"/>
    <property type="match status" value="1"/>
</dbReference>
<dbReference type="Pfam" id="PF16326">
    <property type="entry name" value="ABC_tran_CTD"/>
    <property type="match status" value="1"/>
</dbReference>
<evidence type="ECO:0000313" key="6">
    <source>
        <dbReference type="Proteomes" id="UP000003340"/>
    </source>
</evidence>
<dbReference type="SMART" id="SM00382">
    <property type="entry name" value="AAA"/>
    <property type="match status" value="2"/>
</dbReference>
<dbReference type="InterPro" id="IPR027417">
    <property type="entry name" value="P-loop_NTPase"/>
</dbReference>
<evidence type="ECO:0000259" key="4">
    <source>
        <dbReference type="PROSITE" id="PS50893"/>
    </source>
</evidence>
<reference evidence="5 6" key="1">
    <citation type="submission" date="2009-01" db="EMBL/GenBank/DDBJ databases">
        <authorList>
            <person name="Fulton L."/>
            <person name="Clifton S."/>
            <person name="Fulton B."/>
            <person name="Xu J."/>
            <person name="Minx P."/>
            <person name="Pepin K.H."/>
            <person name="Johnson M."/>
            <person name="Bhonagiri V."/>
            <person name="Nash W.E."/>
            <person name="Mardis E.R."/>
            <person name="Wilson R.K."/>
        </authorList>
    </citation>
    <scope>NUCLEOTIDE SEQUENCE [LARGE SCALE GENOMIC DNA]</scope>
    <source>
        <strain evidence="5 6">DSM 5476</strain>
    </source>
</reference>
<keyword evidence="1" id="KW-0547">Nucleotide-binding</keyword>
<dbReference type="GO" id="GO:0005524">
    <property type="term" value="F:ATP binding"/>
    <property type="evidence" value="ECO:0007669"/>
    <property type="project" value="UniProtKB-KW"/>
</dbReference>
<dbReference type="CDD" id="cd03221">
    <property type="entry name" value="ABCF_EF-3"/>
    <property type="match status" value="2"/>
</dbReference>
<dbReference type="InterPro" id="IPR003439">
    <property type="entry name" value="ABC_transporter-like_ATP-bd"/>
</dbReference>
<dbReference type="FunFam" id="3.40.50.300:FF:000011">
    <property type="entry name" value="Putative ABC transporter ATP-binding component"/>
    <property type="match status" value="1"/>
</dbReference>
<dbReference type="Pfam" id="PF12848">
    <property type="entry name" value="ABC_tran_Xtn"/>
    <property type="match status" value="1"/>
</dbReference>
<dbReference type="InterPro" id="IPR051309">
    <property type="entry name" value="ABCF_ATPase"/>
</dbReference>
<evidence type="ECO:0000313" key="5">
    <source>
        <dbReference type="EMBL" id="EEG30963.1"/>
    </source>
</evidence>
<feature type="coiled-coil region" evidence="3">
    <location>
        <begin position="86"/>
        <end position="113"/>
    </location>
</feature>
<dbReference type="HOGENOM" id="CLU_000604_36_0_9"/>
<dbReference type="STRING" id="537013.CLOSTMETH_01442"/>
<dbReference type="InterPro" id="IPR032524">
    <property type="entry name" value="ABC_tran_C"/>
</dbReference>
<organism evidence="5 6">
    <name type="scientific">[Clostridium] methylpentosum DSM 5476</name>
    <dbReference type="NCBI Taxonomy" id="537013"/>
    <lineage>
        <taxon>Bacteria</taxon>
        <taxon>Bacillati</taxon>
        <taxon>Bacillota</taxon>
        <taxon>Clostridia</taxon>
        <taxon>Eubacteriales</taxon>
        <taxon>Oscillospiraceae</taxon>
        <taxon>Oscillospiraceae incertae sedis</taxon>
    </lineage>
</organism>
<dbReference type="AlphaFoldDB" id="C0EC73"/>
<name>C0EC73_9FIRM</name>
<accession>C0EC73</accession>
<dbReference type="PROSITE" id="PS50893">
    <property type="entry name" value="ABC_TRANSPORTER_2"/>
    <property type="match status" value="2"/>
</dbReference>
<dbReference type="GO" id="GO:0016887">
    <property type="term" value="F:ATP hydrolysis activity"/>
    <property type="evidence" value="ECO:0007669"/>
    <property type="project" value="InterPro"/>
</dbReference>
<evidence type="ECO:0000256" key="2">
    <source>
        <dbReference type="ARBA" id="ARBA00022840"/>
    </source>
</evidence>
<keyword evidence="6" id="KW-1185">Reference proteome</keyword>
<feature type="domain" description="ABC transporter" evidence="4">
    <location>
        <begin position="328"/>
        <end position="545"/>
    </location>
</feature>
<dbReference type="Pfam" id="PF00005">
    <property type="entry name" value="ABC_tran"/>
    <property type="match status" value="2"/>
</dbReference>
<gene>
    <name evidence="5" type="ORF">CLOSTMETH_01442</name>
</gene>
<dbReference type="Proteomes" id="UP000003340">
    <property type="component" value="Unassembled WGS sequence"/>
</dbReference>
<reference evidence="5 6" key="2">
    <citation type="submission" date="2009-02" db="EMBL/GenBank/DDBJ databases">
        <title>Draft genome sequence of Clostridium methylpentosum (DSM 5476).</title>
        <authorList>
            <person name="Sudarsanam P."/>
            <person name="Ley R."/>
            <person name="Guruge J."/>
            <person name="Turnbaugh P.J."/>
            <person name="Mahowald M."/>
            <person name="Liep D."/>
            <person name="Gordon J."/>
        </authorList>
    </citation>
    <scope>NUCLEOTIDE SEQUENCE [LARGE SCALE GENOMIC DNA]</scope>
    <source>
        <strain evidence="5 6">DSM 5476</strain>
    </source>
</reference>
<proteinExistence type="predicted"/>
<dbReference type="PROSITE" id="PS00211">
    <property type="entry name" value="ABC_TRANSPORTER_1"/>
    <property type="match status" value="2"/>
</dbReference>
<dbReference type="Gene3D" id="3.40.50.300">
    <property type="entry name" value="P-loop containing nucleotide triphosphate hydrolases"/>
    <property type="match status" value="2"/>
</dbReference>
<sequence length="636" mass="71865">MLVTIEDVSKVYLGNEVLQGIEGTIEDSDRIGLIGANGAGKSTLLRLICGLEDPDGGTIGRANNKTIGFLQQNSGLDKGSTILDEMKLVFDDLYALQRELKQMEQRMAELHSDPAAFDTLSKEYAQKQTYFEQKDGYLIDVKIKTILNGMGFGDKPLETVIHTLSGGEKTRLAMAKLLLEQPDLLVLDEPTNHLDFKTLMWLEEYLSSYKGALLIVSHDRYFLDKCVTKIWEIENHKLMSFSGNYSKYTLLKQEYVERRTKEYEIQQKQIASMQDYVDRNMARASTAKSARSRLNALEKMEIIEKPAAFHKPPHIRFTYDREPVKDVLDISHLELSVGRGASAKLLAKDITLHVNRGEKVAVIGANGIGKSSLLKAVQSLIPCPSGTVTWGRNTRISYYDQEMASLNPENTVLEELWGRFPQLSEHQVRSALGGVLLTGENVFKKVGVISGGERAKLSLAILMQEKPNVLILDEPTNHIDLYTKEVLEQALADYTGTILVVSHDRYLLNKVPTKIVEMFANEIRAYDGKFDDYLAAVQREQAAETEEKPVVIKPKGGGYKSKQQKSLEAKMRARLRELEGLVEQTEQQVAQLESEIATPEVYQDYLVMNEKCAELEQKKELYSRYFDEWVELSENF</sequence>
<dbReference type="eggNOG" id="COG0488">
    <property type="taxonomic scope" value="Bacteria"/>
</dbReference>
<dbReference type="PANTHER" id="PTHR42855">
    <property type="entry name" value="ABC TRANSPORTER ATP-BINDING SUBUNIT"/>
    <property type="match status" value="1"/>
</dbReference>
<dbReference type="InterPro" id="IPR037118">
    <property type="entry name" value="Val-tRNA_synth_C_sf"/>
</dbReference>
<dbReference type="SUPFAM" id="SSF52540">
    <property type="entry name" value="P-loop containing nucleoside triphosphate hydrolases"/>
    <property type="match status" value="2"/>
</dbReference>